<dbReference type="RefSeq" id="WP_046516944.1">
    <property type="nucleotide sequence ID" value="NZ_LAYZ01000024.1"/>
</dbReference>
<keyword evidence="3" id="KW-1185">Reference proteome</keyword>
<accession>A0A0M2SK22</accession>
<reference evidence="2 3" key="1">
    <citation type="submission" date="2015-04" db="EMBL/GenBank/DDBJ databases">
        <title>Taxonomic description and genome sequence of Salinicoccus sediminis sp. nov., a novel hyper halotolerant bacterium isolated from marine sediment.</title>
        <authorList>
            <person name="Mathan Kumar R."/>
            <person name="Kaur G."/>
            <person name="Kumar N."/>
            <person name="Kumar A."/>
            <person name="Singh N.K."/>
            <person name="Kaur N."/>
            <person name="Mayilraj S."/>
        </authorList>
    </citation>
    <scope>NUCLEOTIDE SEQUENCE [LARGE SCALE GENOMIC DNA]</scope>
    <source>
        <strain evidence="2 3">SV-16</strain>
    </source>
</reference>
<proteinExistence type="predicted"/>
<organism evidence="2 3">
    <name type="scientific">Salinicoccus sediminis</name>
    <dbReference type="NCBI Taxonomy" id="1432562"/>
    <lineage>
        <taxon>Bacteria</taxon>
        <taxon>Bacillati</taxon>
        <taxon>Bacillota</taxon>
        <taxon>Bacilli</taxon>
        <taxon>Bacillales</taxon>
        <taxon>Staphylococcaceae</taxon>
        <taxon>Salinicoccus</taxon>
    </lineage>
</organism>
<dbReference type="AlphaFoldDB" id="A0A0M2SK22"/>
<sequence>MFLNMRQKPQELIYVEALSNRSILSNKEQRKLAALSAGHAGECEYDRLFDAAGHGGLLIYRDIWMKVDEAVIQADSLIVADGVIAVDEVKNFSGDYKYAGGEWSVGGRPGYEDPLAQVSRTAGKLVRLGGRMPYRFDVQKKVVFVNPDMNLEFNSEENQRFIVGRPRLREHFSELGRLSAGTAARENARALRRFFIRNPMQLPVTDFKRVRMGNYCYVCAAFDLSIGKYKVVCRRCGYTETTERMFVRALIDFSVLFHDRKMTSAGMSLFVSHVLKPRTVRKYLSKYCHVRGSSRATYYVIKSIHLKKLLSENGYASKYETDERFRAVNV</sequence>
<comment type="caution">
    <text evidence="2">The sequence shown here is derived from an EMBL/GenBank/DDBJ whole genome shotgun (WGS) entry which is preliminary data.</text>
</comment>
<dbReference type="PATRIC" id="fig|1432562.3.peg.2074"/>
<dbReference type="EMBL" id="LAYZ01000024">
    <property type="protein sequence ID" value="KKK34006.1"/>
    <property type="molecule type" value="Genomic_DNA"/>
</dbReference>
<feature type="domain" description="NERD" evidence="1">
    <location>
        <begin position="38"/>
        <end position="144"/>
    </location>
</feature>
<evidence type="ECO:0000259" key="1">
    <source>
        <dbReference type="Pfam" id="PF08378"/>
    </source>
</evidence>
<protein>
    <recommendedName>
        <fullName evidence="1">NERD domain-containing protein</fullName>
    </recommendedName>
</protein>
<dbReference type="InterPro" id="IPR011528">
    <property type="entry name" value="NERD"/>
</dbReference>
<name>A0A0M2SK22_9STAP</name>
<dbReference type="STRING" id="1432562.WN59_10435"/>
<dbReference type="OrthoDB" id="2418082at2"/>
<evidence type="ECO:0000313" key="3">
    <source>
        <dbReference type="Proteomes" id="UP000034287"/>
    </source>
</evidence>
<evidence type="ECO:0000313" key="2">
    <source>
        <dbReference type="EMBL" id="KKK34006.1"/>
    </source>
</evidence>
<dbReference type="Pfam" id="PF08378">
    <property type="entry name" value="NERD"/>
    <property type="match status" value="1"/>
</dbReference>
<dbReference type="Proteomes" id="UP000034287">
    <property type="component" value="Unassembled WGS sequence"/>
</dbReference>
<gene>
    <name evidence="2" type="ORF">WN59_10435</name>
</gene>